<gene>
    <name evidence="2" type="ORF">HPNQ4044_0874</name>
</gene>
<feature type="transmembrane region" description="Helical" evidence="1">
    <location>
        <begin position="20"/>
        <end position="38"/>
    </location>
</feature>
<keyword evidence="1" id="KW-1133">Transmembrane helix</keyword>
<dbReference type="AlphaFoldDB" id="I9ZIT2"/>
<comment type="caution">
    <text evidence="2">The sequence shown here is derived from an EMBL/GenBank/DDBJ whole genome shotgun (WGS) entry which is preliminary data.</text>
</comment>
<sequence length="50" mass="6248">MRKALLSFLDKFSHKLRFFQRFKLFFFDLILGVILILFKRKSDESERKHR</sequence>
<evidence type="ECO:0000313" key="2">
    <source>
        <dbReference type="EMBL" id="EJB36268.1"/>
    </source>
</evidence>
<evidence type="ECO:0000256" key="1">
    <source>
        <dbReference type="SAM" id="Phobius"/>
    </source>
</evidence>
<reference evidence="2 3" key="1">
    <citation type="submission" date="2012-04" db="EMBL/GenBank/DDBJ databases">
        <title>Genome sequence of Helicobacter pylori NQ4044.</title>
        <authorList>
            <person name="Blanchard T.G."/>
            <person name="Czinn S.J."/>
            <person name="McCracken C."/>
            <person name="Abolude K."/>
            <person name="Maroo A."/>
            <person name="Santana-Cruz I."/>
            <person name="Tallon L.J."/>
            <person name="Ficke F.W.F."/>
        </authorList>
    </citation>
    <scope>NUCLEOTIDE SEQUENCE [LARGE SCALE GENOMIC DNA]</scope>
    <source>
        <strain evidence="2 3">NQ4044</strain>
    </source>
</reference>
<name>I9ZIT2_HELPX</name>
<keyword evidence="1" id="KW-0812">Transmembrane</keyword>
<dbReference type="EMBL" id="AKNW01000006">
    <property type="protein sequence ID" value="EJB36268.1"/>
    <property type="molecule type" value="Genomic_DNA"/>
</dbReference>
<dbReference type="Proteomes" id="UP000003026">
    <property type="component" value="Unassembled WGS sequence"/>
</dbReference>
<dbReference type="PATRIC" id="fig|992028.3.peg.852"/>
<proteinExistence type="predicted"/>
<evidence type="ECO:0000313" key="3">
    <source>
        <dbReference type="Proteomes" id="UP000003026"/>
    </source>
</evidence>
<keyword evidence="1" id="KW-0472">Membrane</keyword>
<accession>I9ZIT2</accession>
<organism evidence="2 3">
    <name type="scientific">Helicobacter pylori NQ4044</name>
    <dbReference type="NCBI Taxonomy" id="992028"/>
    <lineage>
        <taxon>Bacteria</taxon>
        <taxon>Pseudomonadati</taxon>
        <taxon>Campylobacterota</taxon>
        <taxon>Epsilonproteobacteria</taxon>
        <taxon>Campylobacterales</taxon>
        <taxon>Helicobacteraceae</taxon>
        <taxon>Helicobacter</taxon>
    </lineage>
</organism>
<protein>
    <submittedName>
        <fullName evidence="2">Uncharacterized protein</fullName>
    </submittedName>
</protein>